<gene>
    <name evidence="4" type="ORF">NP493_218g04055</name>
</gene>
<dbReference type="Proteomes" id="UP001209878">
    <property type="component" value="Unassembled WGS sequence"/>
</dbReference>
<sequence length="105" mass="11508">MADGGGFDPCECIWNHENAMQRLMNLLRQSQSYCSDNECIQELPGPQGTPADGGFSMMMMMMLGWVLVATALFLFRPQSLRRAGDHKPSPPRGGNNDQPPAPPVS</sequence>
<evidence type="ECO:0000256" key="3">
    <source>
        <dbReference type="SAM" id="Phobius"/>
    </source>
</evidence>
<proteinExistence type="predicted"/>
<evidence type="ECO:0000313" key="5">
    <source>
        <dbReference type="Proteomes" id="UP001209878"/>
    </source>
</evidence>
<evidence type="ECO:0000313" key="4">
    <source>
        <dbReference type="EMBL" id="KAK2185960.1"/>
    </source>
</evidence>
<keyword evidence="5" id="KW-1185">Reference proteome</keyword>
<feature type="region of interest" description="Disordered" evidence="2">
    <location>
        <begin position="81"/>
        <end position="105"/>
    </location>
</feature>
<dbReference type="PANTHER" id="PTHR31019:SF1">
    <property type="entry name" value="SMALL INTEGRAL MEMBRANE PROTEIN 14"/>
    <property type="match status" value="1"/>
</dbReference>
<dbReference type="InterPro" id="IPR020309">
    <property type="entry name" value="Smim-14"/>
</dbReference>
<name>A0AAD9UE41_RIDPI</name>
<dbReference type="PANTHER" id="PTHR31019">
    <property type="entry name" value="SMALL INTEGRAL MEMBRANE PROTEIN 14"/>
    <property type="match status" value="1"/>
</dbReference>
<dbReference type="GO" id="GO:0005783">
    <property type="term" value="C:endoplasmic reticulum"/>
    <property type="evidence" value="ECO:0007669"/>
    <property type="project" value="TreeGrafter"/>
</dbReference>
<dbReference type="AlphaFoldDB" id="A0AAD9UE41"/>
<evidence type="ECO:0000256" key="1">
    <source>
        <dbReference type="ARBA" id="ARBA00017902"/>
    </source>
</evidence>
<reference evidence="4" key="1">
    <citation type="journal article" date="2023" name="Mol. Biol. Evol.">
        <title>Third-Generation Sequencing Reveals the Adaptive Role of the Epigenome in Three Deep-Sea Polychaetes.</title>
        <authorList>
            <person name="Perez M."/>
            <person name="Aroh O."/>
            <person name="Sun Y."/>
            <person name="Lan Y."/>
            <person name="Juniper S.K."/>
            <person name="Young C.R."/>
            <person name="Angers B."/>
            <person name="Qian P.Y."/>
        </authorList>
    </citation>
    <scope>NUCLEOTIDE SEQUENCE</scope>
    <source>
        <strain evidence="4">R07B-5</strain>
    </source>
</reference>
<keyword evidence="3" id="KW-0812">Transmembrane</keyword>
<keyword evidence="3" id="KW-0472">Membrane</keyword>
<comment type="caution">
    <text evidence="4">The sequence shown here is derived from an EMBL/GenBank/DDBJ whole genome shotgun (WGS) entry which is preliminary data.</text>
</comment>
<dbReference type="EMBL" id="JAODUO010000217">
    <property type="protein sequence ID" value="KAK2185960.1"/>
    <property type="molecule type" value="Genomic_DNA"/>
</dbReference>
<feature type="transmembrane region" description="Helical" evidence="3">
    <location>
        <begin position="55"/>
        <end position="75"/>
    </location>
</feature>
<evidence type="ECO:0000256" key="2">
    <source>
        <dbReference type="SAM" id="MobiDB-lite"/>
    </source>
</evidence>
<keyword evidence="3" id="KW-1133">Transmembrane helix</keyword>
<dbReference type="Pfam" id="PF11027">
    <property type="entry name" value="DUF2615"/>
    <property type="match status" value="1"/>
</dbReference>
<accession>A0AAD9UE41</accession>
<protein>
    <recommendedName>
        <fullName evidence="1">Small integral membrane protein 14</fullName>
    </recommendedName>
</protein>
<organism evidence="4 5">
    <name type="scientific">Ridgeia piscesae</name>
    <name type="common">Tubeworm</name>
    <dbReference type="NCBI Taxonomy" id="27915"/>
    <lineage>
        <taxon>Eukaryota</taxon>
        <taxon>Metazoa</taxon>
        <taxon>Spiralia</taxon>
        <taxon>Lophotrochozoa</taxon>
        <taxon>Annelida</taxon>
        <taxon>Polychaeta</taxon>
        <taxon>Sedentaria</taxon>
        <taxon>Canalipalpata</taxon>
        <taxon>Sabellida</taxon>
        <taxon>Siboglinidae</taxon>
        <taxon>Ridgeia</taxon>
    </lineage>
</organism>